<organism evidence="1 2">
    <name type="scientific">Parageobacillus caldoxylosilyticus NBRC 107762</name>
    <dbReference type="NCBI Taxonomy" id="1220594"/>
    <lineage>
        <taxon>Bacteria</taxon>
        <taxon>Bacillati</taxon>
        <taxon>Bacillota</taxon>
        <taxon>Bacilli</taxon>
        <taxon>Bacillales</taxon>
        <taxon>Anoxybacillaceae</taxon>
        <taxon>Saccharococcus</taxon>
    </lineage>
</organism>
<dbReference type="EMBL" id="BAWO01000056">
    <property type="protein sequence ID" value="GAJ41049.1"/>
    <property type="molecule type" value="Genomic_DNA"/>
</dbReference>
<proteinExistence type="predicted"/>
<name>A0A023DIB4_9BACL</name>
<evidence type="ECO:0000313" key="2">
    <source>
        <dbReference type="Proteomes" id="UP000023561"/>
    </source>
</evidence>
<dbReference type="Proteomes" id="UP000023561">
    <property type="component" value="Unassembled WGS sequence"/>
</dbReference>
<dbReference type="AlphaFoldDB" id="A0A023DIB4"/>
<comment type="caution">
    <text evidence="1">The sequence shown here is derived from an EMBL/GenBank/DDBJ whole genome shotgun (WGS) entry which is preliminary data.</text>
</comment>
<sequence>MLREKRIIEMAKWGDFLSLCFARKRDMNPLAKIKKFEYNKQRGEGMMIDLIEIKHELEKMAKRLAEIRGSL</sequence>
<reference evidence="1 2" key="1">
    <citation type="submission" date="2014-04" db="EMBL/GenBank/DDBJ databases">
        <title>Whole genome shotgun sequence of Geobacillus caldoxylosilyticus NBRC 107762.</title>
        <authorList>
            <person name="Hosoyama A."/>
            <person name="Hosoyama Y."/>
            <person name="Katano-Makiyama Y."/>
            <person name="Tsuchikane K."/>
            <person name="Ohji S."/>
            <person name="Ichikawa N."/>
            <person name="Yamazoe A."/>
            <person name="Fujita N."/>
        </authorList>
    </citation>
    <scope>NUCLEOTIDE SEQUENCE [LARGE SCALE GENOMIC DNA]</scope>
    <source>
        <strain evidence="1 2">NBRC 107762</strain>
    </source>
</reference>
<keyword evidence="2" id="KW-1185">Reference proteome</keyword>
<evidence type="ECO:0000313" key="1">
    <source>
        <dbReference type="EMBL" id="GAJ41049.1"/>
    </source>
</evidence>
<dbReference type="RefSeq" id="WP_017435666.1">
    <property type="nucleotide sequence ID" value="NZ_BAWO01000056.1"/>
</dbReference>
<accession>A0A023DIB4</accession>
<gene>
    <name evidence="1" type="ORF">GCA01S_056_00350</name>
</gene>
<protein>
    <submittedName>
        <fullName evidence="1">Uncharacterized protein</fullName>
    </submittedName>
</protein>